<evidence type="ECO:0000256" key="13">
    <source>
        <dbReference type="ARBA" id="ARBA00049404"/>
    </source>
</evidence>
<keyword evidence="9" id="KW-0315">Glutamine amidotransferase</keyword>
<evidence type="ECO:0000256" key="10">
    <source>
        <dbReference type="ARBA" id="ARBA00030464"/>
    </source>
</evidence>
<organism evidence="16">
    <name type="scientific">Chromera velia CCMP2878</name>
    <dbReference type="NCBI Taxonomy" id="1169474"/>
    <lineage>
        <taxon>Eukaryota</taxon>
        <taxon>Sar</taxon>
        <taxon>Alveolata</taxon>
        <taxon>Colpodellida</taxon>
        <taxon>Chromeraceae</taxon>
        <taxon>Chromera</taxon>
    </lineage>
</organism>
<dbReference type="InterPro" id="IPR014729">
    <property type="entry name" value="Rossmann-like_a/b/a_fold"/>
</dbReference>
<dbReference type="HAMAP" id="MF_00344">
    <property type="entry name" value="GMP_synthase"/>
    <property type="match status" value="1"/>
</dbReference>
<evidence type="ECO:0000256" key="2">
    <source>
        <dbReference type="ARBA" id="ARBA00012746"/>
    </source>
</evidence>
<evidence type="ECO:0000259" key="15">
    <source>
        <dbReference type="PROSITE" id="PS51553"/>
    </source>
</evidence>
<comment type="function">
    <text evidence="12">Catalyzes the conversion of xanthine monophosphate (XMP) to GMP in the presence of glutamine and ATP through an adenyl-XMP intermediate.</text>
</comment>
<dbReference type="Pfam" id="PF00958">
    <property type="entry name" value="GMP_synt_C"/>
    <property type="match status" value="1"/>
</dbReference>
<dbReference type="EC" id="6.3.5.2" evidence="2"/>
<dbReference type="SUPFAM" id="SSF52317">
    <property type="entry name" value="Class I glutamine amidotransferase-like"/>
    <property type="match status" value="1"/>
</dbReference>
<evidence type="ECO:0000313" key="16">
    <source>
        <dbReference type="EMBL" id="CEM50240.1"/>
    </source>
</evidence>
<dbReference type="SUPFAM" id="SSF52402">
    <property type="entry name" value="Adenine nucleotide alpha hydrolases-like"/>
    <property type="match status" value="1"/>
</dbReference>
<evidence type="ECO:0000256" key="7">
    <source>
        <dbReference type="ARBA" id="ARBA00022755"/>
    </source>
</evidence>
<dbReference type="PRINTS" id="PR00096">
    <property type="entry name" value="GATASE"/>
</dbReference>
<dbReference type="InterPro" id="IPR004739">
    <property type="entry name" value="GMP_synth_GATase"/>
</dbReference>
<keyword evidence="5 14" id="KW-0547">Nucleotide-binding</keyword>
<dbReference type="PROSITE" id="PS51553">
    <property type="entry name" value="GMPS_ATP_PPASE"/>
    <property type="match status" value="1"/>
</dbReference>
<dbReference type="GO" id="GO:0003921">
    <property type="term" value="F:GMP synthase activity"/>
    <property type="evidence" value="ECO:0007669"/>
    <property type="project" value="InterPro"/>
</dbReference>
<dbReference type="FunFam" id="3.30.300.10:FF:000002">
    <property type="entry name" value="GMP synthase [glutamine-hydrolyzing]"/>
    <property type="match status" value="1"/>
</dbReference>
<dbReference type="EMBL" id="CDMZ01004601">
    <property type="protein sequence ID" value="CEM50240.1"/>
    <property type="molecule type" value="Genomic_DNA"/>
</dbReference>
<dbReference type="FunFam" id="3.40.50.880:FF:000001">
    <property type="entry name" value="GMP synthase [glutamine-hydrolyzing]"/>
    <property type="match status" value="1"/>
</dbReference>
<dbReference type="InterPro" id="IPR001674">
    <property type="entry name" value="GMP_synth_C"/>
</dbReference>
<dbReference type="InterPro" id="IPR029062">
    <property type="entry name" value="Class_I_gatase-like"/>
</dbReference>
<dbReference type="NCBIfam" id="NF000848">
    <property type="entry name" value="PRK00074.1"/>
    <property type="match status" value="1"/>
</dbReference>
<dbReference type="PRINTS" id="PR00097">
    <property type="entry name" value="ANTSNTHASEII"/>
</dbReference>
<dbReference type="GO" id="GO:0005829">
    <property type="term" value="C:cytosol"/>
    <property type="evidence" value="ECO:0007669"/>
    <property type="project" value="TreeGrafter"/>
</dbReference>
<dbReference type="Pfam" id="PF00117">
    <property type="entry name" value="GATase"/>
    <property type="match status" value="1"/>
</dbReference>
<sequence length="540" mass="60359">MSSEVVLENIADQMHIDRILILDFGSQYSHIIVRRFRELSIYSELKRCDIPLKEIQDFHPKGIVLSGGPFSVYAEGSPHCVKEFWPWVIESHIPLLGICYGLQEITFALGGKVEAAEKAEYGHAELVIPNMTDGKPHPLFQHLKLNPSRVWMSHGDKVTKQADGFQVIATTTSSEFACVAHLEKHIFGLQFHPEVSHSDEGVQILSNFAVDICGVKPSWNMKAFAQTEIERVRQLVGDSYVIGALSGGVDSTVAGALLHKAIGPKFKGFLIDTGLLRKGEGVEVIKRMQECIPGLDIKCIDASERYFEMLKGVTDPEKKRKIIGNLFVEQFEIACNGMGVPLEGSFLLQGTLYPDVIESISFKGPSHTIKTHHNVGGLPERMKLKVLEPLRELFKDEVRALGEELGLDHEAVWRHPFPGPGLGIRILGEVTRERADLLREADFIFLEEIRKSGDYHKIGQAFVVLLPGVRSVGVMGDQRTYEMCACIRAVQTSDFMTADWYKMPYDVLGCTSTRIINEVRGINRVCYDVTSKPPGTIEWE</sequence>
<keyword evidence="7 14" id="KW-0658">Purine biosynthesis</keyword>
<dbReference type="PROSITE" id="PS51273">
    <property type="entry name" value="GATASE_TYPE_1"/>
    <property type="match status" value="1"/>
</dbReference>
<dbReference type="CDD" id="cd01742">
    <property type="entry name" value="GATase1_GMP_Synthase"/>
    <property type="match status" value="1"/>
</dbReference>
<dbReference type="Gene3D" id="3.40.50.620">
    <property type="entry name" value="HUPs"/>
    <property type="match status" value="1"/>
</dbReference>
<evidence type="ECO:0000256" key="5">
    <source>
        <dbReference type="ARBA" id="ARBA00022741"/>
    </source>
</evidence>
<dbReference type="InterPro" id="IPR025777">
    <property type="entry name" value="GMPS_ATP_PPase_dom"/>
</dbReference>
<dbReference type="PANTHER" id="PTHR11922">
    <property type="entry name" value="GMP SYNTHASE-RELATED"/>
    <property type="match status" value="1"/>
</dbReference>
<proteinExistence type="inferred from homology"/>
<dbReference type="SUPFAM" id="SSF54810">
    <property type="entry name" value="GMP synthetase C-terminal dimerisation domain"/>
    <property type="match status" value="1"/>
</dbReference>
<comment type="catalytic activity">
    <reaction evidence="13">
        <text>XMP + L-glutamine + ATP + H2O = GMP + L-glutamate + AMP + diphosphate + 2 H(+)</text>
        <dbReference type="Rhea" id="RHEA:11680"/>
        <dbReference type="ChEBI" id="CHEBI:15377"/>
        <dbReference type="ChEBI" id="CHEBI:15378"/>
        <dbReference type="ChEBI" id="CHEBI:29985"/>
        <dbReference type="ChEBI" id="CHEBI:30616"/>
        <dbReference type="ChEBI" id="CHEBI:33019"/>
        <dbReference type="ChEBI" id="CHEBI:57464"/>
        <dbReference type="ChEBI" id="CHEBI:58115"/>
        <dbReference type="ChEBI" id="CHEBI:58359"/>
        <dbReference type="ChEBI" id="CHEBI:456215"/>
        <dbReference type="EC" id="6.3.5.2"/>
    </reaction>
</comment>
<dbReference type="UniPathway" id="UPA00189">
    <property type="reaction ID" value="UER00296"/>
</dbReference>
<gene>
    <name evidence="16" type="ORF">Cvel_9871</name>
</gene>
<evidence type="ECO:0000256" key="8">
    <source>
        <dbReference type="ARBA" id="ARBA00022840"/>
    </source>
</evidence>
<dbReference type="GO" id="GO:0005524">
    <property type="term" value="F:ATP binding"/>
    <property type="evidence" value="ECO:0007669"/>
    <property type="project" value="UniProtKB-UniRule"/>
</dbReference>
<dbReference type="InterPro" id="IPR022955">
    <property type="entry name" value="GMP_synthase"/>
</dbReference>
<protein>
    <recommendedName>
        <fullName evidence="3">GMP synthase [glutamine-hydrolyzing]</fullName>
        <ecNumber evidence="2">6.3.5.2</ecNumber>
    </recommendedName>
    <alternativeName>
        <fullName evidence="10">GMP synthetase</fullName>
    </alternativeName>
    <alternativeName>
        <fullName evidence="11">Glutamine amidotransferase</fullName>
    </alternativeName>
</protein>
<dbReference type="NCBIfam" id="TIGR00888">
    <property type="entry name" value="guaA_Nterm"/>
    <property type="match status" value="1"/>
</dbReference>
<dbReference type="InterPro" id="IPR017926">
    <property type="entry name" value="GATASE"/>
</dbReference>
<keyword evidence="8 14" id="KW-0067">ATP-binding</keyword>
<dbReference type="AlphaFoldDB" id="A0A0G4I0A9"/>
<feature type="binding site" evidence="14">
    <location>
        <begin position="246"/>
        <end position="252"/>
    </location>
    <ligand>
        <name>ATP</name>
        <dbReference type="ChEBI" id="CHEBI:30616"/>
    </ligand>
</feature>
<keyword evidence="6 14" id="KW-0332">GMP biosynthesis</keyword>
<dbReference type="VEuPathDB" id="CryptoDB:Cvel_9871"/>
<evidence type="ECO:0000256" key="9">
    <source>
        <dbReference type="ARBA" id="ARBA00022962"/>
    </source>
</evidence>
<evidence type="ECO:0000256" key="6">
    <source>
        <dbReference type="ARBA" id="ARBA00022749"/>
    </source>
</evidence>
<evidence type="ECO:0000256" key="12">
    <source>
        <dbReference type="ARBA" id="ARBA00044933"/>
    </source>
</evidence>
<keyword evidence="4" id="KW-0436">Ligase</keyword>
<evidence type="ECO:0000256" key="11">
    <source>
        <dbReference type="ARBA" id="ARBA00031356"/>
    </source>
</evidence>
<evidence type="ECO:0000256" key="1">
    <source>
        <dbReference type="ARBA" id="ARBA00005153"/>
    </source>
</evidence>
<evidence type="ECO:0000256" key="14">
    <source>
        <dbReference type="PROSITE-ProRule" id="PRU00886"/>
    </source>
</evidence>
<accession>A0A0G4I0A9</accession>
<dbReference type="CDD" id="cd01997">
    <property type="entry name" value="GMP_synthase_C"/>
    <property type="match status" value="1"/>
</dbReference>
<evidence type="ECO:0000256" key="3">
    <source>
        <dbReference type="ARBA" id="ARBA00021562"/>
    </source>
</evidence>
<evidence type="ECO:0000256" key="4">
    <source>
        <dbReference type="ARBA" id="ARBA00022598"/>
    </source>
</evidence>
<reference evidence="16" key="1">
    <citation type="submission" date="2014-11" db="EMBL/GenBank/DDBJ databases">
        <authorList>
            <person name="Otto D Thomas"/>
            <person name="Naeem Raeece"/>
        </authorList>
    </citation>
    <scope>NUCLEOTIDE SEQUENCE</scope>
</reference>
<name>A0A0G4I0A9_9ALVE</name>
<dbReference type="NCBIfam" id="TIGR00884">
    <property type="entry name" value="guaA_Cterm"/>
    <property type="match status" value="1"/>
</dbReference>
<feature type="domain" description="GMPS ATP-PPase" evidence="15">
    <location>
        <begin position="219"/>
        <end position="414"/>
    </location>
</feature>
<dbReference type="PhylomeDB" id="A0A0G4I0A9"/>
<comment type="pathway">
    <text evidence="1">Purine metabolism; GMP biosynthesis; GMP from XMP (L-Gln route): step 1/1.</text>
</comment>
<dbReference type="PANTHER" id="PTHR11922:SF2">
    <property type="entry name" value="GMP SYNTHASE [GLUTAMINE-HYDROLYZING]"/>
    <property type="match status" value="1"/>
</dbReference>
<dbReference type="Gene3D" id="3.30.300.10">
    <property type="match status" value="1"/>
</dbReference>
<dbReference type="Gene3D" id="3.40.50.880">
    <property type="match status" value="1"/>
</dbReference>